<evidence type="ECO:0000313" key="1">
    <source>
        <dbReference type="EMBL" id="TFK32464.1"/>
    </source>
</evidence>
<gene>
    <name evidence="1" type="ORF">BDQ12DRAFT_692471</name>
</gene>
<reference evidence="1 2" key="1">
    <citation type="journal article" date="2019" name="Nat. Ecol. Evol.">
        <title>Megaphylogeny resolves global patterns of mushroom evolution.</title>
        <authorList>
            <person name="Varga T."/>
            <person name="Krizsan K."/>
            <person name="Foldi C."/>
            <person name="Dima B."/>
            <person name="Sanchez-Garcia M."/>
            <person name="Sanchez-Ramirez S."/>
            <person name="Szollosi G.J."/>
            <person name="Szarkandi J.G."/>
            <person name="Papp V."/>
            <person name="Albert L."/>
            <person name="Andreopoulos W."/>
            <person name="Angelini C."/>
            <person name="Antonin V."/>
            <person name="Barry K.W."/>
            <person name="Bougher N.L."/>
            <person name="Buchanan P."/>
            <person name="Buyck B."/>
            <person name="Bense V."/>
            <person name="Catcheside P."/>
            <person name="Chovatia M."/>
            <person name="Cooper J."/>
            <person name="Damon W."/>
            <person name="Desjardin D."/>
            <person name="Finy P."/>
            <person name="Geml J."/>
            <person name="Haridas S."/>
            <person name="Hughes K."/>
            <person name="Justo A."/>
            <person name="Karasinski D."/>
            <person name="Kautmanova I."/>
            <person name="Kiss B."/>
            <person name="Kocsube S."/>
            <person name="Kotiranta H."/>
            <person name="LaButti K.M."/>
            <person name="Lechner B.E."/>
            <person name="Liimatainen K."/>
            <person name="Lipzen A."/>
            <person name="Lukacs Z."/>
            <person name="Mihaltcheva S."/>
            <person name="Morgado L.N."/>
            <person name="Niskanen T."/>
            <person name="Noordeloos M.E."/>
            <person name="Ohm R.A."/>
            <person name="Ortiz-Santana B."/>
            <person name="Ovrebo C."/>
            <person name="Racz N."/>
            <person name="Riley R."/>
            <person name="Savchenko A."/>
            <person name="Shiryaev A."/>
            <person name="Soop K."/>
            <person name="Spirin V."/>
            <person name="Szebenyi C."/>
            <person name="Tomsovsky M."/>
            <person name="Tulloss R.E."/>
            <person name="Uehling J."/>
            <person name="Grigoriev I.V."/>
            <person name="Vagvolgyi C."/>
            <person name="Papp T."/>
            <person name="Martin F.M."/>
            <person name="Miettinen O."/>
            <person name="Hibbett D.S."/>
            <person name="Nagy L.G."/>
        </authorList>
    </citation>
    <scope>NUCLEOTIDE SEQUENCE [LARGE SCALE GENOMIC DNA]</scope>
    <source>
        <strain evidence="1 2">CBS 166.37</strain>
    </source>
</reference>
<proteinExistence type="predicted"/>
<name>A0A5C3LH74_9AGAR</name>
<dbReference type="Proteomes" id="UP000308652">
    <property type="component" value="Unassembled WGS sequence"/>
</dbReference>
<sequence length="83" mass="9142">MSLSSSILVSSLSSFPARAMPLPSQSLLVTTTCAYIFQSHSLCFDFSFLLPISMGKSLFIPIVDCPLLSLPIHRPRQRIGLEE</sequence>
<accession>A0A5C3LH74</accession>
<dbReference type="AlphaFoldDB" id="A0A5C3LH74"/>
<organism evidence="1 2">
    <name type="scientific">Crucibulum laeve</name>
    <dbReference type="NCBI Taxonomy" id="68775"/>
    <lineage>
        <taxon>Eukaryota</taxon>
        <taxon>Fungi</taxon>
        <taxon>Dikarya</taxon>
        <taxon>Basidiomycota</taxon>
        <taxon>Agaricomycotina</taxon>
        <taxon>Agaricomycetes</taxon>
        <taxon>Agaricomycetidae</taxon>
        <taxon>Agaricales</taxon>
        <taxon>Agaricineae</taxon>
        <taxon>Nidulariaceae</taxon>
        <taxon>Crucibulum</taxon>
    </lineage>
</organism>
<evidence type="ECO:0000313" key="2">
    <source>
        <dbReference type="Proteomes" id="UP000308652"/>
    </source>
</evidence>
<protein>
    <submittedName>
        <fullName evidence="1">Uncharacterized protein</fullName>
    </submittedName>
</protein>
<keyword evidence="2" id="KW-1185">Reference proteome</keyword>
<dbReference type="EMBL" id="ML213674">
    <property type="protein sequence ID" value="TFK32464.1"/>
    <property type="molecule type" value="Genomic_DNA"/>
</dbReference>